<dbReference type="InterPro" id="IPR039748">
    <property type="entry name" value="RPC3"/>
</dbReference>
<keyword evidence="7 9" id="KW-0539">Nucleus</keyword>
<reference evidence="14 15" key="1">
    <citation type="submission" date="2023-01" db="EMBL/GenBank/DDBJ databases">
        <title>Analysis of 21 Apiospora genomes using comparative genomics revels a genus with tremendous synthesis potential of carbohydrate active enzymes and secondary metabolites.</title>
        <authorList>
            <person name="Sorensen T."/>
        </authorList>
    </citation>
    <scope>NUCLEOTIDE SEQUENCE [LARGE SCALE GENOMIC DNA]</scope>
    <source>
        <strain evidence="14 15">CBS 114990</strain>
    </source>
</reference>
<feature type="domain" description="RNA polymerase III Rpc82 C -terminal" evidence="11">
    <location>
        <begin position="177"/>
        <end position="505"/>
    </location>
</feature>
<feature type="region of interest" description="Disordered" evidence="10">
    <location>
        <begin position="434"/>
        <end position="457"/>
    </location>
</feature>
<dbReference type="InterPro" id="IPR036390">
    <property type="entry name" value="WH_DNA-bd_sf"/>
</dbReference>
<evidence type="ECO:0000256" key="1">
    <source>
        <dbReference type="ARBA" id="ARBA00004123"/>
    </source>
</evidence>
<accession>A0ABR1XCG6</accession>
<dbReference type="Gene3D" id="1.10.10.10">
    <property type="entry name" value="Winged helix-like DNA-binding domain superfamily/Winged helix DNA-binding domain"/>
    <property type="match status" value="2"/>
</dbReference>
<feature type="region of interest" description="Disordered" evidence="10">
    <location>
        <begin position="386"/>
        <end position="410"/>
    </location>
</feature>
<evidence type="ECO:0000259" key="13">
    <source>
        <dbReference type="Pfam" id="PF22536"/>
    </source>
</evidence>
<feature type="compositionally biased region" description="Polar residues" evidence="10">
    <location>
        <begin position="139"/>
        <end position="151"/>
    </location>
</feature>
<dbReference type="InterPro" id="IPR008806">
    <property type="entry name" value="RNA_pol_III_Rpc82_C"/>
</dbReference>
<comment type="caution">
    <text evidence="14">The sequence shown here is derived from an EMBL/GenBank/DDBJ whole genome shotgun (WGS) entry which is preliminary data.</text>
</comment>
<evidence type="ECO:0000256" key="3">
    <source>
        <dbReference type="ARBA" id="ARBA00011206"/>
    </source>
</evidence>
<evidence type="ECO:0000313" key="15">
    <source>
        <dbReference type="Proteomes" id="UP001433268"/>
    </source>
</evidence>
<evidence type="ECO:0000256" key="2">
    <source>
        <dbReference type="ARBA" id="ARBA00006835"/>
    </source>
</evidence>
<organism evidence="14 15">
    <name type="scientific">Apiospora hydei</name>
    <dbReference type="NCBI Taxonomy" id="1337664"/>
    <lineage>
        <taxon>Eukaryota</taxon>
        <taxon>Fungi</taxon>
        <taxon>Dikarya</taxon>
        <taxon>Ascomycota</taxon>
        <taxon>Pezizomycotina</taxon>
        <taxon>Sordariomycetes</taxon>
        <taxon>Xylariomycetidae</taxon>
        <taxon>Amphisphaeriales</taxon>
        <taxon>Apiosporaceae</taxon>
        <taxon>Apiospora</taxon>
    </lineage>
</organism>
<dbReference type="Pfam" id="PF08221">
    <property type="entry name" value="HTH_9"/>
    <property type="match status" value="1"/>
</dbReference>
<feature type="domain" description="RNA polymerase III subunit RPC82-related helix-turn-helix" evidence="12">
    <location>
        <begin position="11"/>
        <end position="67"/>
    </location>
</feature>
<dbReference type="Pfam" id="PF05645">
    <property type="entry name" value="RNA_pol_Rpc82"/>
    <property type="match status" value="1"/>
</dbReference>
<dbReference type="Pfam" id="PF22536">
    <property type="entry name" value="WHD_POLR3C"/>
    <property type="match status" value="1"/>
</dbReference>
<feature type="domain" description="DNA-directed RNA polymerase III subunit RPC3 winged-helix" evidence="13">
    <location>
        <begin position="510"/>
        <end position="585"/>
    </location>
</feature>
<sequence length="672" mass="75654">MSWQVTKNAAELCVLLIRELYGQLPSRIFEILMSTGRSTVQQLGRISSTSLRNVRHGLAVLVQQNLVYHYTDSDNSRTIYEANHYYAYNIVRNGKILDCTHRNYGEAAKRIVHLVMASGHMRVGSIVDAYLKSHGKLANNVNGSSEPTNGHENGDDPFDDAAEEEPQISGYQVLDDIAHLVAIGILEPLSPKMLQSPEDIKSEVDKDLMKAYPSGLRGKQKGEHESRVVNTVREIRNRSQHLKMQLEPTYLYGSGAKRRKLANGDRTHGFSAANDDDPIEKLNPLTNLYVQDGILLRVNYEKCLVELRNQRLCQFVDDNIGYTTAQVYGAMLTALSKKLSCCQPDPQDDSIDPMNPPTVTTIEIFEYLKASVDVFGGIGKPSTDQINVTSAEKVERNPPSGDGDGDEAGYDAQASIEEPDDDDVDMEMVNGHHLNGTHGGDDGEVSGQNGTKKYEGLGPTKAERMQRMRQHLLLLAESGIQFVRHSGTRDQGEWTVDFEILIRQLRFLELDTIIEDTFGREGLRLIKILRAKGKIDDKALPTMALMQKGDVHMKMVEMELAGFLDVQEVPRDNNRVAARTLFLWFFDEHRTLTRTLDNTYKAMVRHLQRLEVEGQKKKNILSIVERTDVQGMEQEKLSGDAFNEYQQFLDIQSRLLGQVSKLDDLVSVLRDY</sequence>
<dbReference type="InterPro" id="IPR013197">
    <property type="entry name" value="RNA_pol_III_RPC82-rel_HTH"/>
</dbReference>
<dbReference type="GeneID" id="92038437"/>
<evidence type="ECO:0000256" key="10">
    <source>
        <dbReference type="SAM" id="MobiDB-lite"/>
    </source>
</evidence>
<dbReference type="PANTHER" id="PTHR12949">
    <property type="entry name" value="RNA POLYMERASE III DNA DIRECTED -RELATED"/>
    <property type="match status" value="1"/>
</dbReference>
<dbReference type="InterPro" id="IPR036388">
    <property type="entry name" value="WH-like_DNA-bd_sf"/>
</dbReference>
<evidence type="ECO:0000256" key="5">
    <source>
        <dbReference type="ARBA" id="ARBA00022478"/>
    </source>
</evidence>
<gene>
    <name evidence="14" type="ORF">PG997_001062</name>
</gene>
<comment type="subunit">
    <text evidence="3 9">Component of the RNA polymerase III (Pol III) complex consisting of 17 subunits.</text>
</comment>
<evidence type="ECO:0000256" key="6">
    <source>
        <dbReference type="ARBA" id="ARBA00023163"/>
    </source>
</evidence>
<evidence type="ECO:0000256" key="4">
    <source>
        <dbReference type="ARBA" id="ARBA00016689"/>
    </source>
</evidence>
<name>A0ABR1XCG6_9PEZI</name>
<comment type="similarity">
    <text evidence="2 9">Belongs to the RNA polymerase beta chain family.</text>
</comment>
<dbReference type="Proteomes" id="UP001433268">
    <property type="component" value="Unassembled WGS sequence"/>
</dbReference>
<evidence type="ECO:0000259" key="11">
    <source>
        <dbReference type="Pfam" id="PF05645"/>
    </source>
</evidence>
<comment type="subcellular location">
    <subcellularLocation>
        <location evidence="1 9">Nucleus</location>
    </subcellularLocation>
</comment>
<evidence type="ECO:0000256" key="7">
    <source>
        <dbReference type="ARBA" id="ARBA00023242"/>
    </source>
</evidence>
<evidence type="ECO:0000256" key="8">
    <source>
        <dbReference type="ARBA" id="ARBA00025127"/>
    </source>
</evidence>
<dbReference type="RefSeq" id="XP_066675150.1">
    <property type="nucleotide sequence ID" value="XM_066805377.1"/>
</dbReference>
<keyword evidence="6 9" id="KW-0804">Transcription</keyword>
<proteinExistence type="inferred from homology"/>
<keyword evidence="15" id="KW-1185">Reference proteome</keyword>
<comment type="function">
    <text evidence="8 9">DNA-dependent RNA polymerase catalyzes the transcription of DNA into RNA using the four ribonucleoside triphosphates as substrates. Specific core component of RNA polymerase III which synthesizes small RNAs, such as 5S rRNA and tRNAs.</text>
</comment>
<keyword evidence="5 9" id="KW-0240">DNA-directed RNA polymerase</keyword>
<feature type="region of interest" description="Disordered" evidence="10">
    <location>
        <begin position="138"/>
        <end position="162"/>
    </location>
</feature>
<evidence type="ECO:0000313" key="14">
    <source>
        <dbReference type="EMBL" id="KAK8094377.1"/>
    </source>
</evidence>
<dbReference type="SUPFAM" id="SSF46785">
    <property type="entry name" value="Winged helix' DNA-binding domain"/>
    <property type="match status" value="1"/>
</dbReference>
<evidence type="ECO:0000256" key="9">
    <source>
        <dbReference type="RuleBase" id="RU367076"/>
    </source>
</evidence>
<dbReference type="PANTHER" id="PTHR12949:SF0">
    <property type="entry name" value="DNA-DIRECTED RNA POLYMERASE III SUBUNIT RPC3"/>
    <property type="match status" value="1"/>
</dbReference>
<protein>
    <recommendedName>
        <fullName evidence="4 9">DNA-directed RNA polymerase III subunit RPC3</fullName>
        <shortName evidence="9">RNA polymerase III subunit C3</shortName>
    </recommendedName>
</protein>
<dbReference type="InterPro" id="IPR055207">
    <property type="entry name" value="POLR3C_WHD"/>
</dbReference>
<evidence type="ECO:0000259" key="12">
    <source>
        <dbReference type="Pfam" id="PF08221"/>
    </source>
</evidence>
<dbReference type="EMBL" id="JAQQWN010000002">
    <property type="protein sequence ID" value="KAK8094377.1"/>
    <property type="molecule type" value="Genomic_DNA"/>
</dbReference>